<proteinExistence type="predicted"/>
<protein>
    <recommendedName>
        <fullName evidence="4">G-protein coupled receptors family 1 profile domain-containing protein</fullName>
    </recommendedName>
</protein>
<sequence length="291" mass="32442">MSTIPSRRVESGHIIIFDALAFLGCFLTVAVLVPALLSPRIKRSETWFGLLMSWLLYSVSYILLIGRQVGPKPSLGLCMFQSALVYATSPLCAAATMCFAFDCFLKLSKISPNGRTIGRKTAKMLVIFPWVLALVIAGEAILSVNDSSKVRRNASHFYCHITSRVPSLVNAIIVVLCILVIIPLEIYTGFLLYRNWTLFKRLSITRARIALSTLTRLALFSFIISLALFLTILSATRIDHPRLGPAWYMILISLPSFSALCFGIQKDILEAWLFWRKKESDPASSTETAEV</sequence>
<dbReference type="SUPFAM" id="SSF81321">
    <property type="entry name" value="Family A G protein-coupled receptor-like"/>
    <property type="match status" value="1"/>
</dbReference>
<dbReference type="AlphaFoldDB" id="A0A9P5Y7B8"/>
<evidence type="ECO:0000313" key="3">
    <source>
        <dbReference type="Proteomes" id="UP000807353"/>
    </source>
</evidence>
<keyword evidence="3" id="KW-1185">Reference proteome</keyword>
<dbReference type="EMBL" id="MU150261">
    <property type="protein sequence ID" value="KAF9463515.1"/>
    <property type="molecule type" value="Genomic_DNA"/>
</dbReference>
<reference evidence="2" key="1">
    <citation type="submission" date="2020-11" db="EMBL/GenBank/DDBJ databases">
        <authorList>
            <consortium name="DOE Joint Genome Institute"/>
            <person name="Ahrendt S."/>
            <person name="Riley R."/>
            <person name="Andreopoulos W."/>
            <person name="Labutti K."/>
            <person name="Pangilinan J."/>
            <person name="Ruiz-Duenas F.J."/>
            <person name="Barrasa J.M."/>
            <person name="Sanchez-Garcia M."/>
            <person name="Camarero S."/>
            <person name="Miyauchi S."/>
            <person name="Serrano A."/>
            <person name="Linde D."/>
            <person name="Babiker R."/>
            <person name="Drula E."/>
            <person name="Ayuso-Fernandez I."/>
            <person name="Pacheco R."/>
            <person name="Padilla G."/>
            <person name="Ferreira P."/>
            <person name="Barriuso J."/>
            <person name="Kellner H."/>
            <person name="Castanera R."/>
            <person name="Alfaro M."/>
            <person name="Ramirez L."/>
            <person name="Pisabarro A.G."/>
            <person name="Kuo A."/>
            <person name="Tritt A."/>
            <person name="Lipzen A."/>
            <person name="He G."/>
            <person name="Yan M."/>
            <person name="Ng V."/>
            <person name="Cullen D."/>
            <person name="Martin F."/>
            <person name="Rosso M.-N."/>
            <person name="Henrissat B."/>
            <person name="Hibbett D."/>
            <person name="Martinez A.T."/>
            <person name="Grigoriev I.V."/>
        </authorList>
    </citation>
    <scope>NUCLEOTIDE SEQUENCE</scope>
    <source>
        <strain evidence="2">CBS 247.69</strain>
    </source>
</reference>
<evidence type="ECO:0000256" key="1">
    <source>
        <dbReference type="SAM" id="Phobius"/>
    </source>
</evidence>
<feature type="transmembrane region" description="Helical" evidence="1">
    <location>
        <begin position="125"/>
        <end position="144"/>
    </location>
</feature>
<evidence type="ECO:0008006" key="4">
    <source>
        <dbReference type="Google" id="ProtNLM"/>
    </source>
</evidence>
<feature type="transmembrane region" description="Helical" evidence="1">
    <location>
        <begin position="214"/>
        <end position="234"/>
    </location>
</feature>
<keyword evidence="1" id="KW-0812">Transmembrane</keyword>
<dbReference type="Proteomes" id="UP000807353">
    <property type="component" value="Unassembled WGS sequence"/>
</dbReference>
<dbReference type="OrthoDB" id="2942412at2759"/>
<feature type="transmembrane region" description="Helical" evidence="1">
    <location>
        <begin position="246"/>
        <end position="264"/>
    </location>
</feature>
<keyword evidence="1" id="KW-1133">Transmembrane helix</keyword>
<feature type="transmembrane region" description="Helical" evidence="1">
    <location>
        <begin position="12"/>
        <end position="35"/>
    </location>
</feature>
<keyword evidence="1" id="KW-0472">Membrane</keyword>
<comment type="caution">
    <text evidence="2">The sequence shown here is derived from an EMBL/GenBank/DDBJ whole genome shotgun (WGS) entry which is preliminary data.</text>
</comment>
<organism evidence="2 3">
    <name type="scientific">Collybia nuda</name>
    <dbReference type="NCBI Taxonomy" id="64659"/>
    <lineage>
        <taxon>Eukaryota</taxon>
        <taxon>Fungi</taxon>
        <taxon>Dikarya</taxon>
        <taxon>Basidiomycota</taxon>
        <taxon>Agaricomycotina</taxon>
        <taxon>Agaricomycetes</taxon>
        <taxon>Agaricomycetidae</taxon>
        <taxon>Agaricales</taxon>
        <taxon>Tricholomatineae</taxon>
        <taxon>Clitocybaceae</taxon>
        <taxon>Collybia</taxon>
    </lineage>
</organism>
<gene>
    <name evidence="2" type="ORF">BDZ94DRAFT_600816</name>
</gene>
<feature type="transmembrane region" description="Helical" evidence="1">
    <location>
        <begin position="171"/>
        <end position="193"/>
    </location>
</feature>
<name>A0A9P5Y7B8_9AGAR</name>
<evidence type="ECO:0000313" key="2">
    <source>
        <dbReference type="EMBL" id="KAF9463515.1"/>
    </source>
</evidence>
<dbReference type="Gene3D" id="1.20.1070.10">
    <property type="entry name" value="Rhodopsin 7-helix transmembrane proteins"/>
    <property type="match status" value="1"/>
</dbReference>
<accession>A0A9P5Y7B8</accession>
<feature type="transmembrane region" description="Helical" evidence="1">
    <location>
        <begin position="47"/>
        <end position="64"/>
    </location>
</feature>
<feature type="transmembrane region" description="Helical" evidence="1">
    <location>
        <begin position="84"/>
        <end position="105"/>
    </location>
</feature>